<sequence>MSMDQDEYRPPTPHPRDFNTPNASYFDLEVSPNTSVDNLPMEQPPPPTYQEPAHIRPGYFARTHSDTQLESTSPNKWTNPFETKVMEGKRPSLSNALSFDSNDPGDEESDEDVKLVRPPLEFDPQLSYKEKIQFLRQRGREIVEHFEDYEERQDFVIWLAKALLYFGAPSHRIDSQLNSAAEILNLHVGFVHLPNLIIVTFLDSDTHTYRTRYVRASGRVALTALHKIHLIYRDVLHDRIGVAQGARRIRTVLRAPPLYPTWLRCVFAFICASIICTTAFGGAFADMFISGASAAVLQFLGLRAAAKSSIYANVYEISVAIIVSFAAKALGSLPSQLFCFNAISSAGVVLILPGFTVLISALELTSKNIMCGSVRMVYAIIYTLFLGFSLTIGSELFTAIDKREMKAMALAIFKESVVEHGSIVSTNATSDIGPLTGSFAFIDSARPGTHIIKGPHEFPATRFHPKLNTLSDITNDNKKNLQGAIEIRHGLGTDIPYLFGPWRSIQLPVMVTFSCLAYAANRGANQLISSRGDIVSAFGALVIGLCGNVYSRLVGGTAFTAMVTGVLFLVPSAIGSGGGLIQSYKSSSAQYSNGFGLGIRMIQVAIGVTIGLFLAQVLVYALGRRKNAAHFAF</sequence>
<proteinExistence type="inferred from homology"/>
<evidence type="ECO:0000313" key="6">
    <source>
        <dbReference type="Proteomes" id="UP001212997"/>
    </source>
</evidence>
<dbReference type="GO" id="GO:0022857">
    <property type="term" value="F:transmembrane transporter activity"/>
    <property type="evidence" value="ECO:0007669"/>
    <property type="project" value="InterPro"/>
</dbReference>
<comment type="similarity">
    <text evidence="1">Belongs to the ThrE exporter (TC 2.A.79) family.</text>
</comment>
<dbReference type="Proteomes" id="UP001212997">
    <property type="component" value="Unassembled WGS sequence"/>
</dbReference>
<protein>
    <recommendedName>
        <fullName evidence="4">Threonine/serine exporter-like N-terminal domain-containing protein</fullName>
    </recommendedName>
</protein>
<dbReference type="EMBL" id="JANAWD010000240">
    <property type="protein sequence ID" value="KAJ3483125.1"/>
    <property type="molecule type" value="Genomic_DNA"/>
</dbReference>
<dbReference type="PANTHER" id="PTHR31082">
    <property type="entry name" value="PHEROMONE-REGULATED MEMBRANE PROTEIN 10"/>
    <property type="match status" value="1"/>
</dbReference>
<keyword evidence="3" id="KW-1133">Transmembrane helix</keyword>
<dbReference type="InterPro" id="IPR010619">
    <property type="entry name" value="ThrE-like_N"/>
</dbReference>
<feature type="region of interest" description="Disordered" evidence="2">
    <location>
        <begin position="1"/>
        <end position="54"/>
    </location>
</feature>
<feature type="transmembrane region" description="Helical" evidence="3">
    <location>
        <begin position="557"/>
        <end position="581"/>
    </location>
</feature>
<evidence type="ECO:0000313" key="5">
    <source>
        <dbReference type="EMBL" id="KAJ3483125.1"/>
    </source>
</evidence>
<feature type="domain" description="Threonine/serine exporter-like N-terminal" evidence="4">
    <location>
        <begin position="154"/>
        <end position="396"/>
    </location>
</feature>
<evidence type="ECO:0000256" key="3">
    <source>
        <dbReference type="SAM" id="Phobius"/>
    </source>
</evidence>
<dbReference type="Pfam" id="PF06738">
    <property type="entry name" value="ThrE"/>
    <property type="match status" value="1"/>
</dbReference>
<feature type="transmembrane region" description="Helical" evidence="3">
    <location>
        <begin position="602"/>
        <end position="623"/>
    </location>
</feature>
<name>A0AAD5V0W5_9APHY</name>
<keyword evidence="3" id="KW-0472">Membrane</keyword>
<feature type="region of interest" description="Disordered" evidence="2">
    <location>
        <begin position="87"/>
        <end position="113"/>
    </location>
</feature>
<evidence type="ECO:0000256" key="1">
    <source>
        <dbReference type="ARBA" id="ARBA00034125"/>
    </source>
</evidence>
<organism evidence="5 6">
    <name type="scientific">Meripilus lineatus</name>
    <dbReference type="NCBI Taxonomy" id="2056292"/>
    <lineage>
        <taxon>Eukaryota</taxon>
        <taxon>Fungi</taxon>
        <taxon>Dikarya</taxon>
        <taxon>Basidiomycota</taxon>
        <taxon>Agaricomycotina</taxon>
        <taxon>Agaricomycetes</taxon>
        <taxon>Polyporales</taxon>
        <taxon>Meripilaceae</taxon>
        <taxon>Meripilus</taxon>
    </lineage>
</organism>
<evidence type="ECO:0000259" key="4">
    <source>
        <dbReference type="Pfam" id="PF06738"/>
    </source>
</evidence>
<feature type="transmembrane region" description="Helical" evidence="3">
    <location>
        <begin position="376"/>
        <end position="400"/>
    </location>
</feature>
<keyword evidence="6" id="KW-1185">Reference proteome</keyword>
<evidence type="ECO:0000256" key="2">
    <source>
        <dbReference type="SAM" id="MobiDB-lite"/>
    </source>
</evidence>
<comment type="caution">
    <text evidence="5">The sequence shown here is derived from an EMBL/GenBank/DDBJ whole genome shotgun (WGS) entry which is preliminary data.</text>
</comment>
<gene>
    <name evidence="5" type="ORF">NLI96_g6523</name>
</gene>
<dbReference type="InterPro" id="IPR051361">
    <property type="entry name" value="ThrE/Ser_Exporter"/>
</dbReference>
<feature type="transmembrane region" description="Helical" evidence="3">
    <location>
        <begin position="310"/>
        <end position="330"/>
    </location>
</feature>
<feature type="transmembrane region" description="Helical" evidence="3">
    <location>
        <begin position="266"/>
        <end position="289"/>
    </location>
</feature>
<accession>A0AAD5V0W5</accession>
<feature type="compositionally biased region" description="Polar residues" evidence="2">
    <location>
        <begin position="92"/>
        <end position="101"/>
    </location>
</feature>
<feature type="transmembrane region" description="Helical" evidence="3">
    <location>
        <begin position="342"/>
        <end position="364"/>
    </location>
</feature>
<reference evidence="5" key="1">
    <citation type="submission" date="2022-07" db="EMBL/GenBank/DDBJ databases">
        <title>Genome Sequence of Physisporinus lineatus.</title>
        <authorList>
            <person name="Buettner E."/>
        </authorList>
    </citation>
    <scope>NUCLEOTIDE SEQUENCE</scope>
    <source>
        <strain evidence="5">VT162</strain>
    </source>
</reference>
<feature type="compositionally biased region" description="Basic and acidic residues" evidence="2">
    <location>
        <begin position="1"/>
        <end position="17"/>
    </location>
</feature>
<dbReference type="PANTHER" id="PTHR31082:SF4">
    <property type="entry name" value="PHEROMONE-REGULATED MEMBRANE PROTEIN 10"/>
    <property type="match status" value="1"/>
</dbReference>
<dbReference type="AlphaFoldDB" id="A0AAD5V0W5"/>
<keyword evidence="3" id="KW-0812">Transmembrane</keyword>